<dbReference type="InterPro" id="IPR047233">
    <property type="entry name" value="UAH_cupin"/>
</dbReference>
<dbReference type="GO" id="GO:0016829">
    <property type="term" value="F:lyase activity"/>
    <property type="evidence" value="ECO:0007669"/>
    <property type="project" value="UniProtKB-KW"/>
</dbReference>
<comment type="catalytic activity">
    <reaction evidence="4">
        <text>(S)-ureidoglycolate = urea + glyoxylate</text>
        <dbReference type="Rhea" id="RHEA:11304"/>
        <dbReference type="ChEBI" id="CHEBI:16199"/>
        <dbReference type="ChEBI" id="CHEBI:36655"/>
        <dbReference type="ChEBI" id="CHEBI:57296"/>
        <dbReference type="EC" id="4.3.2.3"/>
    </reaction>
</comment>
<evidence type="ECO:0000256" key="4">
    <source>
        <dbReference type="ARBA" id="ARBA00047684"/>
    </source>
</evidence>
<dbReference type="RefSeq" id="WP_284151348.1">
    <property type="nucleotide sequence ID" value="NZ_AP025516.1"/>
</dbReference>
<dbReference type="EMBL" id="AP025516">
    <property type="protein sequence ID" value="BDD87947.1"/>
    <property type="molecule type" value="Genomic_DNA"/>
</dbReference>
<dbReference type="InterPro" id="IPR007247">
    <property type="entry name" value="Ureidogly_lyase"/>
</dbReference>
<keyword evidence="6" id="KW-1185">Reference proteome</keyword>
<dbReference type="Pfam" id="PF04115">
    <property type="entry name" value="Ureidogly_lyase"/>
    <property type="match status" value="1"/>
</dbReference>
<dbReference type="PANTHER" id="PTHR21221">
    <property type="entry name" value="UREIDOGLYCOLATE HYDROLASE"/>
    <property type="match status" value="1"/>
</dbReference>
<dbReference type="Proteomes" id="UP000830055">
    <property type="component" value="Chromosome"/>
</dbReference>
<sequence>MTLTTAPLTSSAFARFGMVLMAESGLPEYNSWAGRLDNLRPEARLNITYMSMHPAPFPAEINEFERHPFSSQMFVPLAGTTHLIIVCPSLANGDPDLDQISAFHADGGQTVIYHANIWHTPRTVLNQPGAFIMLRWDAKTSRDTEFFRLEKPLQVTYPR</sequence>
<dbReference type="SUPFAM" id="SSF51182">
    <property type="entry name" value="RmlC-like cupins"/>
    <property type="match status" value="1"/>
</dbReference>
<accession>A0ABN6M914</accession>
<evidence type="ECO:0000256" key="3">
    <source>
        <dbReference type="ARBA" id="ARBA00023239"/>
    </source>
</evidence>
<reference evidence="5 6" key="1">
    <citation type="submission" date="2022-01" db="EMBL/GenBank/DDBJ databases">
        <title>Desulfofustis limnae sp. nov., a novel mesophilic sulfate-reducing bacterium isolated from marsh soil.</title>
        <authorList>
            <person name="Watanabe M."/>
            <person name="Takahashi A."/>
            <person name="Kojima H."/>
            <person name="Fukui M."/>
        </authorList>
    </citation>
    <scope>NUCLEOTIDE SEQUENCE [LARGE SCALE GENOMIC DNA]</scope>
    <source>
        <strain evidence="5 6">PPLL</strain>
    </source>
</reference>
<dbReference type="PANTHER" id="PTHR21221:SF1">
    <property type="entry name" value="UREIDOGLYCOLATE LYASE"/>
    <property type="match status" value="1"/>
</dbReference>
<dbReference type="InterPro" id="IPR024060">
    <property type="entry name" value="Ureidoglycolate_lyase_dom_sf"/>
</dbReference>
<organism evidence="5 6">
    <name type="scientific">Desulfofustis limnaeus</name>
    <dbReference type="NCBI Taxonomy" id="2740163"/>
    <lineage>
        <taxon>Bacteria</taxon>
        <taxon>Pseudomonadati</taxon>
        <taxon>Thermodesulfobacteriota</taxon>
        <taxon>Desulfobulbia</taxon>
        <taxon>Desulfobulbales</taxon>
        <taxon>Desulfocapsaceae</taxon>
        <taxon>Desulfofustis</taxon>
    </lineage>
</organism>
<evidence type="ECO:0000313" key="6">
    <source>
        <dbReference type="Proteomes" id="UP000830055"/>
    </source>
</evidence>
<evidence type="ECO:0000256" key="2">
    <source>
        <dbReference type="ARBA" id="ARBA00022631"/>
    </source>
</evidence>
<proteinExistence type="predicted"/>
<evidence type="ECO:0000313" key="5">
    <source>
        <dbReference type="EMBL" id="BDD87947.1"/>
    </source>
</evidence>
<protein>
    <submittedName>
        <fullName evidence="5">Ureidoglycolate lyase</fullName>
    </submittedName>
</protein>
<comment type="subunit">
    <text evidence="1">Homodimer.</text>
</comment>
<evidence type="ECO:0000256" key="1">
    <source>
        <dbReference type="ARBA" id="ARBA00011738"/>
    </source>
</evidence>
<gene>
    <name evidence="5" type="ORF">DPPLL_23120</name>
</gene>
<dbReference type="Gene3D" id="2.60.120.480">
    <property type="entry name" value="Ureidoglycolate hydrolase"/>
    <property type="match status" value="1"/>
</dbReference>
<keyword evidence="2" id="KW-0659">Purine metabolism</keyword>
<keyword evidence="3 5" id="KW-0456">Lyase</keyword>
<dbReference type="CDD" id="cd20298">
    <property type="entry name" value="cupin_UAH"/>
    <property type="match status" value="1"/>
</dbReference>
<name>A0ABN6M914_9BACT</name>
<dbReference type="InterPro" id="IPR011051">
    <property type="entry name" value="RmlC_Cupin_sf"/>
</dbReference>